<dbReference type="InParanoid" id="C1DZG8"/>
<dbReference type="OMA" id="HLECETD"/>
<keyword evidence="2" id="KW-1185">Reference proteome</keyword>
<sequence length="232" mass="25116">MTTLTLSFVSAPARSRVETSKPRGARLRHPVRIPKNTRDLSAAITSSGSSSWAGPPHSPSEVYIARVPLVGLEALEWGLGNKYPGELDHTMVLVRHLECETDANGTEKCTDWNAVTCYDFLPEEPASPATAATLLAGGSVKGKLRTRTLRGIPKRKCEFVGQAVVGQRLGDGVECQREIDARCAEFQKEWDPHLSLKDHSCREHSAALASMLTGKEVTSEKIGAHVTPAFSA</sequence>
<protein>
    <submittedName>
        <fullName evidence="1">Uncharacterized protein</fullName>
    </submittedName>
</protein>
<dbReference type="RefSeq" id="XP_002499389.1">
    <property type="nucleotide sequence ID" value="XM_002499344.1"/>
</dbReference>
<organism evidence="1 2">
    <name type="scientific">Micromonas commoda (strain RCC299 / NOUM17 / CCMP2709)</name>
    <name type="common">Picoplanktonic green alga</name>
    <dbReference type="NCBI Taxonomy" id="296587"/>
    <lineage>
        <taxon>Eukaryota</taxon>
        <taxon>Viridiplantae</taxon>
        <taxon>Chlorophyta</taxon>
        <taxon>Mamiellophyceae</taxon>
        <taxon>Mamiellales</taxon>
        <taxon>Mamiellaceae</taxon>
        <taxon>Micromonas</taxon>
    </lineage>
</organism>
<dbReference type="eggNOG" id="ENOG502R37Q">
    <property type="taxonomic scope" value="Eukaryota"/>
</dbReference>
<accession>C1DZG8</accession>
<dbReference type="EMBL" id="CP001323">
    <property type="protein sequence ID" value="ACO60648.1"/>
    <property type="molecule type" value="Genomic_DNA"/>
</dbReference>
<dbReference type="PANTHER" id="PTHR36342:SF1">
    <property type="entry name" value="PTB DOMAIN ENGULFMENT ADAPTER"/>
    <property type="match status" value="1"/>
</dbReference>
<dbReference type="Proteomes" id="UP000002009">
    <property type="component" value="Chromosome 2"/>
</dbReference>
<evidence type="ECO:0000313" key="2">
    <source>
        <dbReference type="Proteomes" id="UP000002009"/>
    </source>
</evidence>
<evidence type="ECO:0000313" key="1">
    <source>
        <dbReference type="EMBL" id="ACO60648.1"/>
    </source>
</evidence>
<gene>
    <name evidence="1" type="ORF">MICPUN_107837</name>
</gene>
<proteinExistence type="predicted"/>
<dbReference type="PANTHER" id="PTHR36342">
    <property type="entry name" value="PTB DOMAIN ENGULFMENT ADAPTER"/>
    <property type="match status" value="1"/>
</dbReference>
<dbReference type="KEGG" id="mis:MICPUN_107837"/>
<reference evidence="1 2" key="1">
    <citation type="journal article" date="2009" name="Science">
        <title>Green evolution and dynamic adaptations revealed by genomes of the marine picoeukaryotes Micromonas.</title>
        <authorList>
            <person name="Worden A.Z."/>
            <person name="Lee J.H."/>
            <person name="Mock T."/>
            <person name="Rouze P."/>
            <person name="Simmons M.P."/>
            <person name="Aerts A.L."/>
            <person name="Allen A.E."/>
            <person name="Cuvelier M.L."/>
            <person name="Derelle E."/>
            <person name="Everett M.V."/>
            <person name="Foulon E."/>
            <person name="Grimwood J."/>
            <person name="Gundlach H."/>
            <person name="Henrissat B."/>
            <person name="Napoli C."/>
            <person name="McDonald S.M."/>
            <person name="Parker M.S."/>
            <person name="Rombauts S."/>
            <person name="Salamov A."/>
            <person name="Von Dassow P."/>
            <person name="Badger J.H."/>
            <person name="Coutinho P.M."/>
            <person name="Demir E."/>
            <person name="Dubchak I."/>
            <person name="Gentemann C."/>
            <person name="Eikrem W."/>
            <person name="Gready J.E."/>
            <person name="John U."/>
            <person name="Lanier W."/>
            <person name="Lindquist E.A."/>
            <person name="Lucas S."/>
            <person name="Mayer K.F."/>
            <person name="Moreau H."/>
            <person name="Not F."/>
            <person name="Otillar R."/>
            <person name="Panaud O."/>
            <person name="Pangilinan J."/>
            <person name="Paulsen I."/>
            <person name="Piegu B."/>
            <person name="Poliakov A."/>
            <person name="Robbens S."/>
            <person name="Schmutz J."/>
            <person name="Toulza E."/>
            <person name="Wyss T."/>
            <person name="Zelensky A."/>
            <person name="Zhou K."/>
            <person name="Armbrust E.V."/>
            <person name="Bhattacharya D."/>
            <person name="Goodenough U.W."/>
            <person name="Van de Peer Y."/>
            <person name="Grigoriev I.V."/>
        </authorList>
    </citation>
    <scope>NUCLEOTIDE SEQUENCE [LARGE SCALE GENOMIC DNA]</scope>
    <source>
        <strain evidence="2">RCC299 / NOUM17</strain>
    </source>
</reference>
<dbReference type="GeneID" id="8241052"/>
<name>C1DZG8_MICCC</name>
<dbReference type="AlphaFoldDB" id="C1DZG8"/>